<dbReference type="InterPro" id="IPR019734">
    <property type="entry name" value="TPR_rpt"/>
</dbReference>
<keyword evidence="1" id="KW-0802">TPR repeat</keyword>
<dbReference type="EMBL" id="MATO01000035">
    <property type="protein sequence ID" value="OCS90620.1"/>
    <property type="molecule type" value="Genomic_DNA"/>
</dbReference>
<name>A0A1C0YTY4_9BACL</name>
<accession>A0A1C0YTY4</accession>
<evidence type="ECO:0000313" key="2">
    <source>
        <dbReference type="EMBL" id="OCS90620.1"/>
    </source>
</evidence>
<dbReference type="PROSITE" id="PS50005">
    <property type="entry name" value="TPR"/>
    <property type="match status" value="1"/>
</dbReference>
<organism evidence="2 3">
    <name type="scientific">Caryophanon latum</name>
    <dbReference type="NCBI Taxonomy" id="33977"/>
    <lineage>
        <taxon>Bacteria</taxon>
        <taxon>Bacillati</taxon>
        <taxon>Bacillota</taxon>
        <taxon>Bacilli</taxon>
        <taxon>Bacillales</taxon>
        <taxon>Caryophanaceae</taxon>
        <taxon>Caryophanon</taxon>
    </lineage>
</organism>
<dbReference type="SUPFAM" id="SSF48452">
    <property type="entry name" value="TPR-like"/>
    <property type="match status" value="1"/>
</dbReference>
<keyword evidence="2" id="KW-0808">Transferase</keyword>
<dbReference type="AlphaFoldDB" id="A0A1C0YTY4"/>
<dbReference type="RefSeq" id="WP_066464483.1">
    <property type="nucleotide sequence ID" value="NZ_MATO01000035.1"/>
</dbReference>
<feature type="repeat" description="TPR" evidence="1">
    <location>
        <begin position="97"/>
        <end position="130"/>
    </location>
</feature>
<reference evidence="2 3" key="1">
    <citation type="submission" date="2016-07" db="EMBL/GenBank/DDBJ databases">
        <title>Caryophanon latum genome sequencing.</title>
        <authorList>
            <person name="Verma A."/>
            <person name="Pal Y."/>
            <person name="Krishnamurthi S."/>
        </authorList>
    </citation>
    <scope>NUCLEOTIDE SEQUENCE [LARGE SCALE GENOMIC DNA]</scope>
    <source>
        <strain evidence="2 3">DSM 14151</strain>
    </source>
</reference>
<evidence type="ECO:0000313" key="3">
    <source>
        <dbReference type="Proteomes" id="UP000093482"/>
    </source>
</evidence>
<gene>
    <name evidence="2" type="ORF">A6K76_10755</name>
</gene>
<protein>
    <submittedName>
        <fullName evidence="2">O-linked GlcNAc transferase</fullName>
    </submittedName>
</protein>
<dbReference type="Gene3D" id="1.25.40.10">
    <property type="entry name" value="Tetratricopeptide repeat domain"/>
    <property type="match status" value="1"/>
</dbReference>
<keyword evidence="3" id="KW-1185">Reference proteome</keyword>
<dbReference type="GO" id="GO:0016740">
    <property type="term" value="F:transferase activity"/>
    <property type="evidence" value="ECO:0007669"/>
    <property type="project" value="UniProtKB-KW"/>
</dbReference>
<dbReference type="InterPro" id="IPR011990">
    <property type="entry name" value="TPR-like_helical_dom_sf"/>
</dbReference>
<evidence type="ECO:0000256" key="1">
    <source>
        <dbReference type="PROSITE-ProRule" id="PRU00339"/>
    </source>
</evidence>
<dbReference type="Proteomes" id="UP000093482">
    <property type="component" value="Unassembled WGS sequence"/>
</dbReference>
<comment type="caution">
    <text evidence="2">The sequence shown here is derived from an EMBL/GenBank/DDBJ whole genome shotgun (WGS) entry which is preliminary data.</text>
</comment>
<dbReference type="OrthoDB" id="2730244at2"/>
<proteinExistence type="predicted"/>
<sequence length="227" mass="26368">MNQVEQYFFNGQFRACYNAITDEMTHAAQYKKLLEDYDIHLLPTYADGHHTVERPDETYPQMDAYAALKKIDDEEAFQQAIAKLEKASKEGTDEQKAQSFFTQGMLFLNAHHYNESAHCFMQAVKHNPNDAVYWGIAGQTMSRFGWTPFESLSYIEGALDLDPHNPRWLWNKSLVLTQLYKDLQQQAFLENALVALDDAQQYCREEQTSLRAALVNTVENMREYVFQ</sequence>